<gene>
    <name evidence="2" type="ORF">GLYMA_13G130500</name>
</gene>
<accession>A0A0R0GMS7</accession>
<dbReference type="Gramene" id="KRH19694">
    <property type="protein sequence ID" value="KRH19694"/>
    <property type="gene ID" value="GLYMA_13G130500"/>
</dbReference>
<evidence type="ECO:0000313" key="3">
    <source>
        <dbReference type="EnsemblPlants" id="KRH19694"/>
    </source>
</evidence>
<evidence type="ECO:0000313" key="4">
    <source>
        <dbReference type="Proteomes" id="UP000008827"/>
    </source>
</evidence>
<reference evidence="2 3" key="1">
    <citation type="journal article" date="2010" name="Nature">
        <title>Genome sequence of the palaeopolyploid soybean.</title>
        <authorList>
            <person name="Schmutz J."/>
            <person name="Cannon S.B."/>
            <person name="Schlueter J."/>
            <person name="Ma J."/>
            <person name="Mitros T."/>
            <person name="Nelson W."/>
            <person name="Hyten D.L."/>
            <person name="Song Q."/>
            <person name="Thelen J.J."/>
            <person name="Cheng J."/>
            <person name="Xu D."/>
            <person name="Hellsten U."/>
            <person name="May G.D."/>
            <person name="Yu Y."/>
            <person name="Sakurai T."/>
            <person name="Umezawa T."/>
            <person name="Bhattacharyya M.K."/>
            <person name="Sandhu D."/>
            <person name="Valliyodan B."/>
            <person name="Lindquist E."/>
            <person name="Peto M."/>
            <person name="Grant D."/>
            <person name="Shu S."/>
            <person name="Goodstein D."/>
            <person name="Barry K."/>
            <person name="Futrell-Griggs M."/>
            <person name="Abernathy B."/>
            <person name="Du J."/>
            <person name="Tian Z."/>
            <person name="Zhu L."/>
            <person name="Gill N."/>
            <person name="Joshi T."/>
            <person name="Libault M."/>
            <person name="Sethuraman A."/>
            <person name="Zhang X.-C."/>
            <person name="Shinozaki K."/>
            <person name="Nguyen H.T."/>
            <person name="Wing R.A."/>
            <person name="Cregan P."/>
            <person name="Specht J."/>
            <person name="Grimwood J."/>
            <person name="Rokhsar D."/>
            <person name="Stacey G."/>
            <person name="Shoemaker R.C."/>
            <person name="Jackson S.A."/>
        </authorList>
    </citation>
    <scope>NUCLEOTIDE SEQUENCE [LARGE SCALE GENOMIC DNA]</scope>
    <source>
        <strain evidence="3">cv. Williams 82</strain>
        <tissue evidence="2">Callus</tissue>
    </source>
</reference>
<name>A0A0R0GMS7_SOYBN</name>
<keyword evidence="4" id="KW-1185">Reference proteome</keyword>
<evidence type="ECO:0000313" key="2">
    <source>
        <dbReference type="EMBL" id="KRH19694.1"/>
    </source>
</evidence>
<reference evidence="3" key="2">
    <citation type="submission" date="2018-02" db="UniProtKB">
        <authorList>
            <consortium name="EnsemblPlants"/>
        </authorList>
    </citation>
    <scope>IDENTIFICATION</scope>
    <source>
        <strain evidence="3">Williams 82</strain>
    </source>
</reference>
<feature type="signal peptide" evidence="1">
    <location>
        <begin position="1"/>
        <end position="16"/>
    </location>
</feature>
<organism evidence="2">
    <name type="scientific">Glycine max</name>
    <name type="common">Soybean</name>
    <name type="synonym">Glycine hispida</name>
    <dbReference type="NCBI Taxonomy" id="3847"/>
    <lineage>
        <taxon>Eukaryota</taxon>
        <taxon>Viridiplantae</taxon>
        <taxon>Streptophyta</taxon>
        <taxon>Embryophyta</taxon>
        <taxon>Tracheophyta</taxon>
        <taxon>Spermatophyta</taxon>
        <taxon>Magnoliopsida</taxon>
        <taxon>eudicotyledons</taxon>
        <taxon>Gunneridae</taxon>
        <taxon>Pentapetalae</taxon>
        <taxon>rosids</taxon>
        <taxon>fabids</taxon>
        <taxon>Fabales</taxon>
        <taxon>Fabaceae</taxon>
        <taxon>Papilionoideae</taxon>
        <taxon>50 kb inversion clade</taxon>
        <taxon>NPAAA clade</taxon>
        <taxon>indigoferoid/millettioid clade</taxon>
        <taxon>Phaseoleae</taxon>
        <taxon>Glycine</taxon>
        <taxon>Glycine subgen. Soja</taxon>
    </lineage>
</organism>
<reference evidence="2" key="3">
    <citation type="submission" date="2018-07" db="EMBL/GenBank/DDBJ databases">
        <title>WGS assembly of Glycine max.</title>
        <authorList>
            <person name="Schmutz J."/>
            <person name="Cannon S."/>
            <person name="Schlueter J."/>
            <person name="Ma J."/>
            <person name="Mitros T."/>
            <person name="Nelson W."/>
            <person name="Hyten D."/>
            <person name="Song Q."/>
            <person name="Thelen J."/>
            <person name="Cheng J."/>
            <person name="Xu D."/>
            <person name="Hellsten U."/>
            <person name="May G."/>
            <person name="Yu Y."/>
            <person name="Sakurai T."/>
            <person name="Umezawa T."/>
            <person name="Bhattacharyya M."/>
            <person name="Sandhu D."/>
            <person name="Valliyodan B."/>
            <person name="Lindquist E."/>
            <person name="Peto M."/>
            <person name="Grant D."/>
            <person name="Shu S."/>
            <person name="Goodstein D."/>
            <person name="Barry K."/>
            <person name="Futrell-Griggs M."/>
            <person name="Abernathy B."/>
            <person name="Du J."/>
            <person name="Tian Z."/>
            <person name="Zhu L."/>
            <person name="Gill N."/>
            <person name="Joshi T."/>
            <person name="Libault M."/>
            <person name="Sethuraman A."/>
            <person name="Zhang X."/>
            <person name="Shinozaki K."/>
            <person name="Nguyen H."/>
            <person name="Wing R."/>
            <person name="Cregan P."/>
            <person name="Specht J."/>
            <person name="Grimwood J."/>
            <person name="Rokhsar D."/>
            <person name="Stacey G."/>
            <person name="Shoemaker R."/>
            <person name="Jackson S."/>
        </authorList>
    </citation>
    <scope>NUCLEOTIDE SEQUENCE</scope>
    <source>
        <tissue evidence="2">Callus</tissue>
    </source>
</reference>
<feature type="chain" id="PRO_5014521377" evidence="1">
    <location>
        <begin position="17"/>
        <end position="90"/>
    </location>
</feature>
<proteinExistence type="predicted"/>
<dbReference type="InParanoid" id="A0A0R0GMS7"/>
<protein>
    <submittedName>
        <fullName evidence="2 3">Uncharacterized protein</fullName>
    </submittedName>
</protein>
<dbReference type="EnsemblPlants" id="KRH19694">
    <property type="protein sequence ID" value="KRH19694"/>
    <property type="gene ID" value="GLYMA_13G130500"/>
</dbReference>
<dbReference type="OrthoDB" id="1435764at2759"/>
<sequence>MMKIGWSLCSRMYALCVQLLRAKYKCGNDLIPQDVCNLIRATPPPNWARGGDSLAWSASTYGSFSVAGAYATLISQSNSSLEFLFQVIWV</sequence>
<keyword evidence="1" id="KW-0732">Signal</keyword>
<evidence type="ECO:0000256" key="1">
    <source>
        <dbReference type="SAM" id="SignalP"/>
    </source>
</evidence>
<dbReference type="Proteomes" id="UP000008827">
    <property type="component" value="Chromosome 13"/>
</dbReference>
<dbReference type="AlphaFoldDB" id="A0A0R0GMS7"/>
<dbReference type="EMBL" id="CM000846">
    <property type="protein sequence ID" value="KRH19694.1"/>
    <property type="molecule type" value="Genomic_DNA"/>
</dbReference>